<evidence type="ECO:0000313" key="3">
    <source>
        <dbReference type="Proteomes" id="UP000199111"/>
    </source>
</evidence>
<evidence type="ECO:0000313" key="2">
    <source>
        <dbReference type="EMBL" id="SFI79571.1"/>
    </source>
</evidence>
<organism evidence="2 3">
    <name type="scientific">Streptosporangium canum</name>
    <dbReference type="NCBI Taxonomy" id="324952"/>
    <lineage>
        <taxon>Bacteria</taxon>
        <taxon>Bacillati</taxon>
        <taxon>Actinomycetota</taxon>
        <taxon>Actinomycetes</taxon>
        <taxon>Streptosporangiales</taxon>
        <taxon>Streptosporangiaceae</taxon>
        <taxon>Streptosporangium</taxon>
    </lineage>
</organism>
<proteinExistence type="predicted"/>
<name>A0A1I3L4F5_9ACTN</name>
<dbReference type="AlphaFoldDB" id="A0A1I3L4F5"/>
<dbReference type="GeneID" id="96304406"/>
<reference evidence="3" key="1">
    <citation type="submission" date="2016-10" db="EMBL/GenBank/DDBJ databases">
        <authorList>
            <person name="Varghese N."/>
            <person name="Submissions S."/>
        </authorList>
    </citation>
    <scope>NUCLEOTIDE SEQUENCE [LARGE SCALE GENOMIC DNA]</scope>
    <source>
        <strain evidence="3">CGMCC 4.2126</strain>
    </source>
</reference>
<accession>A0A1I3L4F5</accession>
<sequence>MKQTKYYESKPPTDLSRPPVKEPKPINPVIMIALGKALFLR</sequence>
<gene>
    <name evidence="2" type="ORF">SAMN05216275_10510</name>
</gene>
<dbReference type="EMBL" id="FOQY01000005">
    <property type="protein sequence ID" value="SFI79571.1"/>
    <property type="molecule type" value="Genomic_DNA"/>
</dbReference>
<evidence type="ECO:0000256" key="1">
    <source>
        <dbReference type="SAM" id="MobiDB-lite"/>
    </source>
</evidence>
<dbReference type="Proteomes" id="UP000199111">
    <property type="component" value="Unassembled WGS sequence"/>
</dbReference>
<protein>
    <submittedName>
        <fullName evidence="2">Uncharacterized protein</fullName>
    </submittedName>
</protein>
<feature type="region of interest" description="Disordered" evidence="1">
    <location>
        <begin position="1"/>
        <end position="22"/>
    </location>
</feature>
<dbReference type="RefSeq" id="WP_281249833.1">
    <property type="nucleotide sequence ID" value="NZ_FOQY01000005.1"/>
</dbReference>
<keyword evidence="3" id="KW-1185">Reference proteome</keyword>